<comment type="catalytic activity">
    <reaction evidence="4">
        <text>NAD(+) + H2O = ADP-D-ribose + nicotinamide + H(+)</text>
        <dbReference type="Rhea" id="RHEA:16301"/>
        <dbReference type="ChEBI" id="CHEBI:15377"/>
        <dbReference type="ChEBI" id="CHEBI:15378"/>
        <dbReference type="ChEBI" id="CHEBI:17154"/>
        <dbReference type="ChEBI" id="CHEBI:57540"/>
        <dbReference type="ChEBI" id="CHEBI:57967"/>
        <dbReference type="EC" id="3.2.2.6"/>
    </reaction>
    <physiologicalReaction direction="left-to-right" evidence="4">
        <dbReference type="Rhea" id="RHEA:16302"/>
    </physiologicalReaction>
</comment>
<protein>
    <recommendedName>
        <fullName evidence="1">ADP-ribosyl cyclase/cyclic ADP-ribose hydrolase</fullName>
        <ecNumber evidence="1">3.2.2.6</ecNumber>
    </recommendedName>
</protein>
<dbReference type="GO" id="GO:0007165">
    <property type="term" value="P:signal transduction"/>
    <property type="evidence" value="ECO:0007669"/>
    <property type="project" value="InterPro"/>
</dbReference>
<sequence>MLKLKSVDSSSQNYSYDVFLSFRGEDTRKNFTDHLYKALQDAGLFTFRDDEDIERGESIKSELENGIQQSRSWIIVFSENYAFSSWCLDELVMILKCRNRSKRLLLPIFYHVDPSDIHKQSGCVYEAFSRHEEKFKREVNDTKRKDLMEKIQQWRTALTELANLGGMHLQNLTDG</sequence>
<dbReference type="InterPro" id="IPR035897">
    <property type="entry name" value="Toll_tir_struct_dom_sf"/>
</dbReference>
<dbReference type="PANTHER" id="PTHR32009">
    <property type="entry name" value="TMV RESISTANCE PROTEIN N-LIKE"/>
    <property type="match status" value="1"/>
</dbReference>
<evidence type="ECO:0000313" key="6">
    <source>
        <dbReference type="EMBL" id="WOG82218.1"/>
    </source>
</evidence>
<reference evidence="6" key="1">
    <citation type="journal article" date="2016" name="Nat. Genet.">
        <title>A high-quality carrot genome assembly provides new insights into carotenoid accumulation and asterid genome evolution.</title>
        <authorList>
            <person name="Iorizzo M."/>
            <person name="Ellison S."/>
            <person name="Senalik D."/>
            <person name="Zeng P."/>
            <person name="Satapoomin P."/>
            <person name="Huang J."/>
            <person name="Bowman M."/>
            <person name="Iovene M."/>
            <person name="Sanseverino W."/>
            <person name="Cavagnaro P."/>
            <person name="Yildiz M."/>
            <person name="Macko-Podgorni A."/>
            <person name="Moranska E."/>
            <person name="Grzebelus E."/>
            <person name="Grzebelus D."/>
            <person name="Ashrafi H."/>
            <person name="Zheng Z."/>
            <person name="Cheng S."/>
            <person name="Spooner D."/>
            <person name="Van Deynze A."/>
            <person name="Simon P."/>
        </authorList>
    </citation>
    <scope>NUCLEOTIDE SEQUENCE</scope>
    <source>
        <tissue evidence="6">Leaf</tissue>
    </source>
</reference>
<evidence type="ECO:0000259" key="5">
    <source>
        <dbReference type="PROSITE" id="PS50104"/>
    </source>
</evidence>
<dbReference type="FunFam" id="3.40.50.10140:FF:000007">
    <property type="entry name" value="Disease resistance protein (TIR-NBS-LRR class)"/>
    <property type="match status" value="1"/>
</dbReference>
<evidence type="ECO:0000313" key="7">
    <source>
        <dbReference type="Proteomes" id="UP000077755"/>
    </source>
</evidence>
<gene>
    <name evidence="6" type="ORF">DCAR_0101380</name>
</gene>
<dbReference type="EC" id="3.2.2.6" evidence="1"/>
<dbReference type="SMART" id="SM00255">
    <property type="entry name" value="TIR"/>
    <property type="match status" value="1"/>
</dbReference>
<dbReference type="AlphaFoldDB" id="A0AAF0W5S4"/>
<accession>A0AAF0W5S4</accession>
<dbReference type="Gene3D" id="3.40.50.10140">
    <property type="entry name" value="Toll/interleukin-1 receptor homology (TIR) domain"/>
    <property type="match status" value="1"/>
</dbReference>
<evidence type="ECO:0000256" key="1">
    <source>
        <dbReference type="ARBA" id="ARBA00011982"/>
    </source>
</evidence>
<dbReference type="InterPro" id="IPR000157">
    <property type="entry name" value="TIR_dom"/>
</dbReference>
<organism evidence="6 7">
    <name type="scientific">Daucus carota subsp. sativus</name>
    <name type="common">Carrot</name>
    <dbReference type="NCBI Taxonomy" id="79200"/>
    <lineage>
        <taxon>Eukaryota</taxon>
        <taxon>Viridiplantae</taxon>
        <taxon>Streptophyta</taxon>
        <taxon>Embryophyta</taxon>
        <taxon>Tracheophyta</taxon>
        <taxon>Spermatophyta</taxon>
        <taxon>Magnoliopsida</taxon>
        <taxon>eudicotyledons</taxon>
        <taxon>Gunneridae</taxon>
        <taxon>Pentapetalae</taxon>
        <taxon>asterids</taxon>
        <taxon>campanulids</taxon>
        <taxon>Apiales</taxon>
        <taxon>Apiaceae</taxon>
        <taxon>Apioideae</taxon>
        <taxon>Scandiceae</taxon>
        <taxon>Daucinae</taxon>
        <taxon>Daucus</taxon>
        <taxon>Daucus sect. Daucus</taxon>
    </lineage>
</organism>
<proteinExistence type="predicted"/>
<dbReference type="Pfam" id="PF01582">
    <property type="entry name" value="TIR"/>
    <property type="match status" value="1"/>
</dbReference>
<evidence type="ECO:0000256" key="4">
    <source>
        <dbReference type="ARBA" id="ARBA00047304"/>
    </source>
</evidence>
<evidence type="ECO:0000256" key="2">
    <source>
        <dbReference type="ARBA" id="ARBA00022801"/>
    </source>
</evidence>
<keyword evidence="3" id="KW-0520">NAD</keyword>
<dbReference type="PANTHER" id="PTHR32009:SF39">
    <property type="entry name" value="TIR DOMAIN-CONTAINING PROTEIN"/>
    <property type="match status" value="1"/>
</dbReference>
<name>A0AAF0W5S4_DAUCS</name>
<dbReference type="EMBL" id="CP093343">
    <property type="protein sequence ID" value="WOG82218.1"/>
    <property type="molecule type" value="Genomic_DNA"/>
</dbReference>
<keyword evidence="2" id="KW-0378">Hydrolase</keyword>
<feature type="domain" description="TIR" evidence="5">
    <location>
        <begin position="14"/>
        <end position="175"/>
    </location>
</feature>
<dbReference type="GO" id="GO:0061809">
    <property type="term" value="F:NAD+ nucleosidase activity, cyclic ADP-ribose generating"/>
    <property type="evidence" value="ECO:0007669"/>
    <property type="project" value="UniProtKB-EC"/>
</dbReference>
<dbReference type="SUPFAM" id="SSF52200">
    <property type="entry name" value="Toll/Interleukin receptor TIR domain"/>
    <property type="match status" value="1"/>
</dbReference>
<dbReference type="PROSITE" id="PS50104">
    <property type="entry name" value="TIR"/>
    <property type="match status" value="1"/>
</dbReference>
<evidence type="ECO:0000256" key="3">
    <source>
        <dbReference type="ARBA" id="ARBA00023027"/>
    </source>
</evidence>
<reference evidence="6" key="2">
    <citation type="submission" date="2022-03" db="EMBL/GenBank/DDBJ databases">
        <title>Draft title - Genomic analysis of global carrot germplasm unveils the trajectory of domestication and the origin of high carotenoid orange carrot.</title>
        <authorList>
            <person name="Iorizzo M."/>
            <person name="Ellison S."/>
            <person name="Senalik D."/>
            <person name="Macko-Podgorni A."/>
            <person name="Grzebelus D."/>
            <person name="Bostan H."/>
            <person name="Rolling W."/>
            <person name="Curaba J."/>
            <person name="Simon P."/>
        </authorList>
    </citation>
    <scope>NUCLEOTIDE SEQUENCE</scope>
    <source>
        <tissue evidence="6">Leaf</tissue>
    </source>
</reference>
<keyword evidence="7" id="KW-1185">Reference proteome</keyword>
<dbReference type="Proteomes" id="UP000077755">
    <property type="component" value="Chromosome 1"/>
</dbReference>